<dbReference type="EMBL" id="CAACVG010014721">
    <property type="protein sequence ID" value="VEN63611.1"/>
    <property type="molecule type" value="Genomic_DNA"/>
</dbReference>
<feature type="region of interest" description="Disordered" evidence="1">
    <location>
        <begin position="1"/>
        <end position="42"/>
    </location>
</feature>
<dbReference type="Proteomes" id="UP000410492">
    <property type="component" value="Unassembled WGS sequence"/>
</dbReference>
<proteinExistence type="predicted"/>
<feature type="compositionally biased region" description="Polar residues" evidence="1">
    <location>
        <begin position="140"/>
        <end position="161"/>
    </location>
</feature>
<evidence type="ECO:0008006" key="4">
    <source>
        <dbReference type="Google" id="ProtNLM"/>
    </source>
</evidence>
<dbReference type="Gene3D" id="2.60.40.10">
    <property type="entry name" value="Immunoglobulins"/>
    <property type="match status" value="1"/>
</dbReference>
<protein>
    <recommendedName>
        <fullName evidence="4">Fibronectin type-III domain-containing protein</fullName>
    </recommendedName>
</protein>
<feature type="compositionally biased region" description="Basic and acidic residues" evidence="1">
    <location>
        <begin position="237"/>
        <end position="273"/>
    </location>
</feature>
<evidence type="ECO:0000256" key="1">
    <source>
        <dbReference type="SAM" id="MobiDB-lite"/>
    </source>
</evidence>
<feature type="compositionally biased region" description="Acidic residues" evidence="1">
    <location>
        <begin position="281"/>
        <end position="294"/>
    </location>
</feature>
<name>A0A653DWB2_CALMS</name>
<dbReference type="InterPro" id="IPR013783">
    <property type="entry name" value="Ig-like_fold"/>
</dbReference>
<sequence length="484" mass="52168">MVASQSGATEATPPNGGGAHHNVPLNHNHHHHQPPPSVAEMYGVHPPPYGDYFHDYYMHAAAHHHHPHEMCPAHHLCHIQGEFGPVTVPMVSTNSSPPIAMPVQVPPGHMVQQIVDESGTLRHVILSPQHPPNMMPLPSHNPQHFSSGPQGGTNQSQYYTTTGGGAFSPGPPGSGQPPHFHGGMPPPGGGTAGGGGGVPSPTHQGHSPPPPSQTVVPPPAYFRDERAHRQHIKLRRKLNEKQKNNNSTEKSDAIIRKDFVNGLKRSSEGKEKGMNSVGTSEDGEESSVPDEEDPYPAVIDVLSSVQAPKVSELTSRSALLQWAPPIRLSETASSDSHDLDIQESDLRYEVLLSDKSKEMKFKSIYSGTSLSCASGQTARLRHGPGPLLHPTLRAGPTPAPQDPASHQKLPAATVERGERQRRSGAPLRAGVQRRQQSGRRQRRVGGVLQGAGQDAHAAEAATGHRVHLQDGCRQRVYWRRAFTV</sequence>
<gene>
    <name evidence="2" type="ORF">CALMAC_LOCUS20393</name>
</gene>
<feature type="compositionally biased region" description="Gly residues" evidence="1">
    <location>
        <begin position="189"/>
        <end position="198"/>
    </location>
</feature>
<feature type="region of interest" description="Disordered" evidence="1">
    <location>
        <begin position="137"/>
        <end position="219"/>
    </location>
</feature>
<reference evidence="2 3" key="1">
    <citation type="submission" date="2019-01" db="EMBL/GenBank/DDBJ databases">
        <authorList>
            <person name="Sayadi A."/>
        </authorList>
    </citation>
    <scope>NUCLEOTIDE SEQUENCE [LARGE SCALE GENOMIC DNA]</scope>
</reference>
<keyword evidence="3" id="KW-1185">Reference proteome</keyword>
<evidence type="ECO:0000313" key="2">
    <source>
        <dbReference type="EMBL" id="VEN63611.1"/>
    </source>
</evidence>
<dbReference type="AlphaFoldDB" id="A0A653DWB2"/>
<evidence type="ECO:0000313" key="3">
    <source>
        <dbReference type="Proteomes" id="UP000410492"/>
    </source>
</evidence>
<accession>A0A653DWB2</accession>
<dbReference type="OrthoDB" id="443915at2759"/>
<feature type="region of interest" description="Disordered" evidence="1">
    <location>
        <begin position="234"/>
        <end position="294"/>
    </location>
</feature>
<feature type="compositionally biased region" description="Pro residues" evidence="1">
    <location>
        <begin position="207"/>
        <end position="219"/>
    </location>
</feature>
<feature type="compositionally biased region" description="Low complexity" evidence="1">
    <location>
        <begin position="444"/>
        <end position="453"/>
    </location>
</feature>
<feature type="region of interest" description="Disordered" evidence="1">
    <location>
        <begin position="376"/>
        <end position="453"/>
    </location>
</feature>
<organism evidence="2 3">
    <name type="scientific">Callosobruchus maculatus</name>
    <name type="common">Southern cowpea weevil</name>
    <name type="synonym">Pulse bruchid</name>
    <dbReference type="NCBI Taxonomy" id="64391"/>
    <lineage>
        <taxon>Eukaryota</taxon>
        <taxon>Metazoa</taxon>
        <taxon>Ecdysozoa</taxon>
        <taxon>Arthropoda</taxon>
        <taxon>Hexapoda</taxon>
        <taxon>Insecta</taxon>
        <taxon>Pterygota</taxon>
        <taxon>Neoptera</taxon>
        <taxon>Endopterygota</taxon>
        <taxon>Coleoptera</taxon>
        <taxon>Polyphaga</taxon>
        <taxon>Cucujiformia</taxon>
        <taxon>Chrysomeloidea</taxon>
        <taxon>Chrysomelidae</taxon>
        <taxon>Bruchinae</taxon>
        <taxon>Bruchini</taxon>
        <taxon>Callosobruchus</taxon>
    </lineage>
</organism>